<protein>
    <submittedName>
        <fullName evidence="2">Uncharacterized protein At5g01610-like</fullName>
    </submittedName>
</protein>
<dbReference type="Proteomes" id="UP000189703">
    <property type="component" value="Unplaced"/>
</dbReference>
<sequence>MNSFRFGIHRPVSLTAILYYAGLLCLAFLLTPLTAVDDTPTAYEVLKDYDFPVGLLPKGVLGYDLDKTTGKFSVNLNGTCSFSLEGSYQLKYRSTINGYISQGKLTKLQGISVKVFFFWVNIVEVTRYGDELEFSVGIASASFPVDNFEECLQCGCGMDCVNAQVKSIRTNPFAISSSWGNNLS</sequence>
<dbReference type="PANTHER" id="PTHR31676:SF76">
    <property type="entry name" value="OS05G0362300 PROTEIN"/>
    <property type="match status" value="1"/>
</dbReference>
<dbReference type="SUPFAM" id="SSF141562">
    <property type="entry name" value="At5g01610-like"/>
    <property type="match status" value="1"/>
</dbReference>
<reference evidence="2" key="1">
    <citation type="submission" date="2025-08" db="UniProtKB">
        <authorList>
            <consortium name="RefSeq"/>
        </authorList>
    </citation>
    <scope>IDENTIFICATION</scope>
</reference>
<dbReference type="Gene3D" id="2.30.240.10">
    <property type="entry name" value="At5g01610-like"/>
    <property type="match status" value="1"/>
</dbReference>
<dbReference type="OMA" id="CAKARNN"/>
<evidence type="ECO:0000313" key="1">
    <source>
        <dbReference type="Proteomes" id="UP000189703"/>
    </source>
</evidence>
<organism evidence="1 2">
    <name type="scientific">Nelumbo nucifera</name>
    <name type="common">Sacred lotus</name>
    <dbReference type="NCBI Taxonomy" id="4432"/>
    <lineage>
        <taxon>Eukaryota</taxon>
        <taxon>Viridiplantae</taxon>
        <taxon>Streptophyta</taxon>
        <taxon>Embryophyta</taxon>
        <taxon>Tracheophyta</taxon>
        <taxon>Spermatophyta</taxon>
        <taxon>Magnoliopsida</taxon>
        <taxon>Proteales</taxon>
        <taxon>Nelumbonaceae</taxon>
        <taxon>Nelumbo</taxon>
    </lineage>
</organism>
<dbReference type="RefSeq" id="XP_019053563.1">
    <property type="nucleotide sequence ID" value="XM_019198018.1"/>
</dbReference>
<dbReference type="FunCoup" id="A0A1U8Q413">
    <property type="interactions" value="1929"/>
</dbReference>
<dbReference type="AlphaFoldDB" id="A0A1U8Q413"/>
<dbReference type="STRING" id="4432.A0A1U8Q413"/>
<dbReference type="InterPro" id="IPR036758">
    <property type="entry name" value="At5g01610-like"/>
</dbReference>
<gene>
    <name evidence="2" type="primary">LOC104598917</name>
</gene>
<dbReference type="eggNOG" id="ENOG502RZ1I">
    <property type="taxonomic scope" value="Eukaryota"/>
</dbReference>
<dbReference type="KEGG" id="nnu:104598917"/>
<dbReference type="Pfam" id="PF04398">
    <property type="entry name" value="DUF538"/>
    <property type="match status" value="1"/>
</dbReference>
<evidence type="ECO:0000313" key="2">
    <source>
        <dbReference type="RefSeq" id="XP_019053563.1"/>
    </source>
</evidence>
<name>A0A1U8Q413_NELNU</name>
<proteinExistence type="predicted"/>
<dbReference type="OrthoDB" id="1873537at2759"/>
<dbReference type="GeneID" id="104598917"/>
<dbReference type="InterPro" id="IPR007493">
    <property type="entry name" value="DUF538"/>
</dbReference>
<keyword evidence="1" id="KW-1185">Reference proteome</keyword>
<accession>A0A1U8Q413</accession>
<dbReference type="PANTHER" id="PTHR31676">
    <property type="entry name" value="T31J12.3 PROTEIN-RELATED"/>
    <property type="match status" value="1"/>
</dbReference>